<dbReference type="STRING" id="1514971.AUR64_16110"/>
<keyword evidence="3" id="KW-1185">Reference proteome</keyword>
<dbReference type="RefSeq" id="WP_058582456.1">
    <property type="nucleotide sequence ID" value="NZ_LOPU01000029.1"/>
</dbReference>
<dbReference type="CDD" id="cd00885">
    <property type="entry name" value="cinA"/>
    <property type="match status" value="1"/>
</dbReference>
<gene>
    <name evidence="2" type="ORF">AUR64_16110</name>
</gene>
<evidence type="ECO:0000259" key="1">
    <source>
        <dbReference type="SMART" id="SM00852"/>
    </source>
</evidence>
<accession>A0A0W1R7F2</accession>
<dbReference type="SMART" id="SM00852">
    <property type="entry name" value="MoCF_biosynth"/>
    <property type="match status" value="1"/>
</dbReference>
<dbReference type="Proteomes" id="UP000054387">
    <property type="component" value="Unassembled WGS sequence"/>
</dbReference>
<comment type="caution">
    <text evidence="2">The sequence shown here is derived from an EMBL/GenBank/DDBJ whole genome shotgun (WGS) entry which is preliminary data.</text>
</comment>
<feature type="domain" description="MoaB/Mog" evidence="1">
    <location>
        <begin position="4"/>
        <end position="175"/>
    </location>
</feature>
<organism evidence="2 3">
    <name type="scientific">Haloprofundus marisrubri</name>
    <dbReference type="NCBI Taxonomy" id="1514971"/>
    <lineage>
        <taxon>Archaea</taxon>
        <taxon>Methanobacteriati</taxon>
        <taxon>Methanobacteriota</taxon>
        <taxon>Stenosarchaea group</taxon>
        <taxon>Halobacteria</taxon>
        <taxon>Halobacteriales</taxon>
        <taxon>Haloferacaceae</taxon>
        <taxon>Haloprofundus</taxon>
    </lineage>
</organism>
<dbReference type="InterPro" id="IPR036425">
    <property type="entry name" value="MoaB/Mog-like_dom_sf"/>
</dbReference>
<protein>
    <submittedName>
        <fullName evidence="2">Damage-inducible protein CinA</fullName>
    </submittedName>
</protein>
<dbReference type="InterPro" id="IPR050101">
    <property type="entry name" value="CinA"/>
</dbReference>
<evidence type="ECO:0000313" key="2">
    <source>
        <dbReference type="EMBL" id="KTG09304.1"/>
    </source>
</evidence>
<dbReference type="AlphaFoldDB" id="A0A0W1R7F2"/>
<dbReference type="PANTHER" id="PTHR13939">
    <property type="entry name" value="NICOTINAMIDE-NUCLEOTIDE AMIDOHYDROLASE PNCC"/>
    <property type="match status" value="1"/>
</dbReference>
<proteinExistence type="predicted"/>
<dbReference type="PANTHER" id="PTHR13939:SF0">
    <property type="entry name" value="NMN AMIDOHYDROLASE-LIKE PROTEIN YFAY"/>
    <property type="match status" value="1"/>
</dbReference>
<dbReference type="OrthoDB" id="372037at2157"/>
<dbReference type="Pfam" id="PF24102">
    <property type="entry name" value="FLAD1_M"/>
    <property type="match status" value="1"/>
</dbReference>
<dbReference type="InterPro" id="IPR001453">
    <property type="entry name" value="MoaB/Mog_dom"/>
</dbReference>
<reference evidence="2 3" key="1">
    <citation type="submission" date="2015-12" db="EMBL/GenBank/DDBJ databases">
        <title>Haloprofundus marisrubri gen. nov., sp. nov., an extremely halophilic archaeon isolated from the Discovery deep brine-seawater interface in the Red Sea.</title>
        <authorList>
            <person name="Zhang G."/>
            <person name="Stingl U."/>
            <person name="Rashid M."/>
        </authorList>
    </citation>
    <scope>NUCLEOTIDE SEQUENCE [LARGE SCALE GENOMIC DNA]</scope>
    <source>
        <strain evidence="2 3">SB9</strain>
    </source>
</reference>
<dbReference type="EMBL" id="LOPU01000029">
    <property type="protein sequence ID" value="KTG09304.1"/>
    <property type="molecule type" value="Genomic_DNA"/>
</dbReference>
<sequence length="244" mass="25970">MDVAILTVGDELLAGDTENTNATWLAQQLTKRGATVTRILTVPDVESVIADVVGRWSDAYDAVVVTGGLGGTHDDLTMDGVADGFGVSLVVDDEAREDILETVAAFREANPELAENYDLQIDADAQASIPDGARPLLNPTGLSPGCVMANVYVLPGIPDEMHAMFDLVADDFGGDVTSQTLRTPAPEGAVTSQLAQVRDQYDVAVGSYPTRGEEFNRIKVTSQDPGAVDAAVKWLREHVEIVEE</sequence>
<dbReference type="SUPFAM" id="SSF53218">
    <property type="entry name" value="Molybdenum cofactor biosynthesis proteins"/>
    <property type="match status" value="1"/>
</dbReference>
<dbReference type="InterPro" id="IPR056596">
    <property type="entry name" value="FLAD1_M"/>
</dbReference>
<name>A0A0W1R7F2_9EURY</name>
<evidence type="ECO:0000313" key="3">
    <source>
        <dbReference type="Proteomes" id="UP000054387"/>
    </source>
</evidence>
<dbReference type="Pfam" id="PF00994">
    <property type="entry name" value="MoCF_biosynth"/>
    <property type="match status" value="1"/>
</dbReference>
<dbReference type="Gene3D" id="3.40.980.10">
    <property type="entry name" value="MoaB/Mog-like domain"/>
    <property type="match status" value="1"/>
</dbReference>